<comment type="caution">
    <text evidence="2">The sequence shown here is derived from an EMBL/GenBank/DDBJ whole genome shotgun (WGS) entry which is preliminary data.</text>
</comment>
<dbReference type="EMBL" id="JAODUP010001549">
    <property type="protein sequence ID" value="KAK2139933.1"/>
    <property type="molecule type" value="Genomic_DNA"/>
</dbReference>
<evidence type="ECO:0000313" key="2">
    <source>
        <dbReference type="EMBL" id="KAK2139933.1"/>
    </source>
</evidence>
<name>A0AAD9IT87_9ANNE</name>
<keyword evidence="3" id="KW-1185">Reference proteome</keyword>
<dbReference type="Proteomes" id="UP001208570">
    <property type="component" value="Unassembled WGS sequence"/>
</dbReference>
<feature type="transmembrane region" description="Helical" evidence="1">
    <location>
        <begin position="97"/>
        <end position="119"/>
    </location>
</feature>
<accession>A0AAD9IT87</accession>
<dbReference type="AlphaFoldDB" id="A0AAD9IT87"/>
<reference evidence="2" key="1">
    <citation type="journal article" date="2023" name="Mol. Biol. Evol.">
        <title>Third-Generation Sequencing Reveals the Adaptive Role of the Epigenome in Three Deep-Sea Polychaetes.</title>
        <authorList>
            <person name="Perez M."/>
            <person name="Aroh O."/>
            <person name="Sun Y."/>
            <person name="Lan Y."/>
            <person name="Juniper S.K."/>
            <person name="Young C.R."/>
            <person name="Angers B."/>
            <person name="Qian P.Y."/>
        </authorList>
    </citation>
    <scope>NUCLEOTIDE SEQUENCE</scope>
    <source>
        <strain evidence="2">P08H-3</strain>
    </source>
</reference>
<evidence type="ECO:0000313" key="3">
    <source>
        <dbReference type="Proteomes" id="UP001208570"/>
    </source>
</evidence>
<keyword evidence="1" id="KW-0472">Membrane</keyword>
<protein>
    <submittedName>
        <fullName evidence="2">Uncharacterized protein</fullName>
    </submittedName>
</protein>
<gene>
    <name evidence="2" type="ORF">LSH36_1552g00000</name>
</gene>
<keyword evidence="1" id="KW-0812">Transmembrane</keyword>
<sequence>MTTDAVKRIFSGTFQTSIRERHSTPSGVVSDLQNNAARDFGVTSHPDIRMTSDMDVEVTLYVDNNSYITSRADIRPDITEWDLLTIEDESSGYLHPAALPVIVAVIVIVVIIIIVRMTFCIWKRSRRYRQEASRVTCDPDCDQNVVYANSDAYQQPPEYQECVNNPMYRKREDQEKMVDETPSICPPSYDMIQEGKYETLTVPEKSAMDRLRLQMRKTALAQPEPGTTALGRDNRCFETLSGDLDASVSVNRNGSCVLPKYNDLDHPPVYNNLSFCVDVDDEVNLDSTNQSYPDGLILARSSIQEDDRIIHGHNVQEVACSSYLEQVQRTSSAVSIQNESSPDLSAPGMLDINEVPEINNKRMEMKTKDKRVDNPEWRGSGHREHSSTAVLNDIRVYNPEPEKITESIPEDILECPNRMISLRYSYNKMIKSNSCGDLTVSTTDLTSRDSQDVLQNGRVASLSSYFRW</sequence>
<proteinExistence type="predicted"/>
<keyword evidence="1" id="KW-1133">Transmembrane helix</keyword>
<evidence type="ECO:0000256" key="1">
    <source>
        <dbReference type="SAM" id="Phobius"/>
    </source>
</evidence>
<organism evidence="2 3">
    <name type="scientific">Paralvinella palmiformis</name>
    <dbReference type="NCBI Taxonomy" id="53620"/>
    <lineage>
        <taxon>Eukaryota</taxon>
        <taxon>Metazoa</taxon>
        <taxon>Spiralia</taxon>
        <taxon>Lophotrochozoa</taxon>
        <taxon>Annelida</taxon>
        <taxon>Polychaeta</taxon>
        <taxon>Sedentaria</taxon>
        <taxon>Canalipalpata</taxon>
        <taxon>Terebellida</taxon>
        <taxon>Terebelliformia</taxon>
        <taxon>Alvinellidae</taxon>
        <taxon>Paralvinella</taxon>
    </lineage>
</organism>